<gene>
    <name evidence="1" type="ORF">AVEN_22491_1</name>
</gene>
<reference evidence="1 2" key="1">
    <citation type="journal article" date="2019" name="Sci. Rep.">
        <title>Orb-weaving spider Araneus ventricosus genome elucidates the spidroin gene catalogue.</title>
        <authorList>
            <person name="Kono N."/>
            <person name="Nakamura H."/>
            <person name="Ohtoshi R."/>
            <person name="Moran D.A.P."/>
            <person name="Shinohara A."/>
            <person name="Yoshida Y."/>
            <person name="Fujiwara M."/>
            <person name="Mori M."/>
            <person name="Tomita M."/>
            <person name="Arakawa K."/>
        </authorList>
    </citation>
    <scope>NUCLEOTIDE SEQUENCE [LARGE SCALE GENOMIC DNA]</scope>
</reference>
<name>A0A4Y2RDR7_ARAVE</name>
<keyword evidence="2" id="KW-1185">Reference proteome</keyword>
<accession>A0A4Y2RDR7</accession>
<proteinExistence type="predicted"/>
<dbReference type="PANTHER" id="PTHR46409">
    <property type="entry name" value="HTH PSQ-TYPE DOMAIN-CONTAINING PROTEIN"/>
    <property type="match status" value="1"/>
</dbReference>
<comment type="caution">
    <text evidence="1">The sequence shown here is derived from an EMBL/GenBank/DDBJ whole genome shotgun (WGS) entry which is preliminary data.</text>
</comment>
<organism evidence="1 2">
    <name type="scientific">Araneus ventricosus</name>
    <name type="common">Orbweaver spider</name>
    <name type="synonym">Epeira ventricosa</name>
    <dbReference type="NCBI Taxonomy" id="182803"/>
    <lineage>
        <taxon>Eukaryota</taxon>
        <taxon>Metazoa</taxon>
        <taxon>Ecdysozoa</taxon>
        <taxon>Arthropoda</taxon>
        <taxon>Chelicerata</taxon>
        <taxon>Arachnida</taxon>
        <taxon>Araneae</taxon>
        <taxon>Araneomorphae</taxon>
        <taxon>Entelegynae</taxon>
        <taxon>Araneoidea</taxon>
        <taxon>Araneidae</taxon>
        <taxon>Araneus</taxon>
    </lineage>
</organism>
<dbReference type="EMBL" id="BGPR01016723">
    <property type="protein sequence ID" value="GBN73928.1"/>
    <property type="molecule type" value="Genomic_DNA"/>
</dbReference>
<dbReference type="Proteomes" id="UP000499080">
    <property type="component" value="Unassembled WGS sequence"/>
</dbReference>
<dbReference type="OrthoDB" id="8023395at2759"/>
<evidence type="ECO:0000313" key="2">
    <source>
        <dbReference type="Proteomes" id="UP000499080"/>
    </source>
</evidence>
<dbReference type="AlphaFoldDB" id="A0A4Y2RDR7"/>
<evidence type="ECO:0000313" key="1">
    <source>
        <dbReference type="EMBL" id="GBN73928.1"/>
    </source>
</evidence>
<sequence>MIQYQNESLLYKWIKTFVECNQKLEVFIRRSEKGGGSCNFSQRFYGTSRNLLLSMLANERRHIRELDVCSIIKARGSSSTVERRRFFVPKLNFKANQYIDMIDWFKCDATEPPLTDRNQGNQSLPTFHRISKDTMKVVAFHCQPNE</sequence>
<protein>
    <submittedName>
        <fullName evidence="1">Uncharacterized protein</fullName>
    </submittedName>
</protein>
<dbReference type="PANTHER" id="PTHR46409:SF1">
    <property type="entry name" value="HTH PSQ-TYPE DOMAIN-CONTAINING PROTEIN"/>
    <property type="match status" value="1"/>
</dbReference>